<dbReference type="SUPFAM" id="SSF56112">
    <property type="entry name" value="Protein kinase-like (PK-like)"/>
    <property type="match status" value="1"/>
</dbReference>
<proteinExistence type="predicted"/>
<dbReference type="AlphaFoldDB" id="A0AAW0GAQ3"/>
<dbReference type="InterPro" id="IPR011009">
    <property type="entry name" value="Kinase-like_dom_sf"/>
</dbReference>
<dbReference type="Proteomes" id="UP001385951">
    <property type="component" value="Unassembled WGS sequence"/>
</dbReference>
<evidence type="ECO:0000313" key="4">
    <source>
        <dbReference type="Proteomes" id="UP001385951"/>
    </source>
</evidence>
<feature type="region of interest" description="Disordered" evidence="1">
    <location>
        <begin position="640"/>
        <end position="751"/>
    </location>
</feature>
<dbReference type="PANTHER" id="PTHR38248">
    <property type="entry name" value="FUNK1 6"/>
    <property type="match status" value="1"/>
</dbReference>
<name>A0AAW0GAQ3_9APHY</name>
<protein>
    <recommendedName>
        <fullName evidence="2">Fungal-type protein kinase domain-containing protein</fullName>
    </recommendedName>
</protein>
<dbReference type="EMBL" id="JASBNA010000011">
    <property type="protein sequence ID" value="KAK7688399.1"/>
    <property type="molecule type" value="Genomic_DNA"/>
</dbReference>
<organism evidence="3 4">
    <name type="scientific">Cerrena zonata</name>
    <dbReference type="NCBI Taxonomy" id="2478898"/>
    <lineage>
        <taxon>Eukaryota</taxon>
        <taxon>Fungi</taxon>
        <taxon>Dikarya</taxon>
        <taxon>Basidiomycota</taxon>
        <taxon>Agaricomycotina</taxon>
        <taxon>Agaricomycetes</taxon>
        <taxon>Polyporales</taxon>
        <taxon>Cerrenaceae</taxon>
        <taxon>Cerrena</taxon>
    </lineage>
</organism>
<evidence type="ECO:0000256" key="1">
    <source>
        <dbReference type="SAM" id="MobiDB-lite"/>
    </source>
</evidence>
<feature type="domain" description="Fungal-type protein kinase" evidence="2">
    <location>
        <begin position="158"/>
        <end position="237"/>
    </location>
</feature>
<comment type="caution">
    <text evidence="3">The sequence shown here is derived from an EMBL/GenBank/DDBJ whole genome shotgun (WGS) entry which is preliminary data.</text>
</comment>
<evidence type="ECO:0000259" key="2">
    <source>
        <dbReference type="Pfam" id="PF17667"/>
    </source>
</evidence>
<reference evidence="3 4" key="1">
    <citation type="submission" date="2022-09" db="EMBL/GenBank/DDBJ databases">
        <authorList>
            <person name="Palmer J.M."/>
        </authorList>
    </citation>
    <scope>NUCLEOTIDE SEQUENCE [LARGE SCALE GENOMIC DNA]</scope>
    <source>
        <strain evidence="3 4">DSM 7382</strain>
    </source>
</reference>
<accession>A0AAW0GAQ3</accession>
<dbReference type="GO" id="GO:0004672">
    <property type="term" value="F:protein kinase activity"/>
    <property type="evidence" value="ECO:0007669"/>
    <property type="project" value="InterPro"/>
</dbReference>
<keyword evidence="4" id="KW-1185">Reference proteome</keyword>
<dbReference type="InterPro" id="IPR008266">
    <property type="entry name" value="Tyr_kinase_AS"/>
</dbReference>
<dbReference type="PROSITE" id="PS00109">
    <property type="entry name" value="PROTEIN_KINASE_TYR"/>
    <property type="match status" value="1"/>
</dbReference>
<dbReference type="InterPro" id="IPR040976">
    <property type="entry name" value="Pkinase_fungal"/>
</dbReference>
<sequence>MSTKTFHSSTLRDVARQTYGFTVGPMPAQDFLDKFLPKMHKNNTRSRKHIYDPIPNKKRYKSFPKTMDKLNLCPGFEFATTLPERTKSTPRSGPKLHPDIVVYPQDASRNRNSVCDWPHMEFFIEWRPDEDFDCYYEASLNDHILDDSCDEAFEMRGRMFTYAAQLMDCQHRLFVFAIDMFGSFARLYRFDPSCIVVSDLIHYRKDSRLLDQFFARYSALSRVQRGYDPTVVPVTSAEKDLFQARVKEYLERAKMENLRTHPDVHTLNDNIVKMKVHDMSGRAAWYLACKCSTIPTNPLPCGRFTRGFIATPASSSSQRNATRESGQDAVKKGGLFWLKDSWRSSSDDLEASIYYDLKGKGVPNLPDIRRTGDVRVGSTVQDTMNDTLLSDPSTKSWRRSTDTIHHMIHHRIVSGLLIPLEYVENAKELLLVGRDVLNALADAFHKGNMFHRDLSKGNLMMTERRGDDEGPWGVLNDWDRATSTRADLEFPYRTGTWQFMSVALLRDSDKLHDVFDDIESLLWVLLFFAVQNFKYTGTFSMRVFDEVVEAFHTEYGRTVVGGNWKLTWLLREAYHMGFECKPLQDFFDSCASFHMEHHLKISNSTGSIEEKKILDDFEAAILKDISQLVSHFDNVLNDPNTDWSGQEAHAYRSTEAPPQVQQNQDNRPDEGMGDPDGEKQPQPAAQDAKGKHGRKRKRGHVEPEDSVDDGGRQPKRLAIEAKEQRTVVRAPRRRQVPAPPCDRVLRSRSRK</sequence>
<dbReference type="PANTHER" id="PTHR38248:SF2">
    <property type="entry name" value="FUNK1 11"/>
    <property type="match status" value="1"/>
</dbReference>
<evidence type="ECO:0000313" key="3">
    <source>
        <dbReference type="EMBL" id="KAK7688399.1"/>
    </source>
</evidence>
<feature type="compositionally biased region" description="Basic and acidic residues" evidence="1">
    <location>
        <begin position="709"/>
        <end position="726"/>
    </location>
</feature>
<gene>
    <name evidence="3" type="ORF">QCA50_008772</name>
</gene>
<dbReference type="Pfam" id="PF17667">
    <property type="entry name" value="Pkinase_fungal"/>
    <property type="match status" value="2"/>
</dbReference>
<feature type="domain" description="Fungal-type protein kinase" evidence="2">
    <location>
        <begin position="336"/>
        <end position="527"/>
    </location>
</feature>
<dbReference type="Gene3D" id="1.10.510.10">
    <property type="entry name" value="Transferase(Phosphotransferase) domain 1"/>
    <property type="match status" value="1"/>
</dbReference>